<proteinExistence type="predicted"/>
<dbReference type="EMBL" id="SDMP01000018">
    <property type="protein sequence ID" value="RYQ94589.1"/>
    <property type="molecule type" value="Genomic_DNA"/>
</dbReference>
<dbReference type="PANTHER" id="PTHR47718">
    <property type="entry name" value="OS01G0519700 PROTEIN"/>
    <property type="match status" value="1"/>
</dbReference>
<comment type="caution">
    <text evidence="1">The sequence shown here is derived from an EMBL/GenBank/DDBJ whole genome shotgun (WGS) entry which is preliminary data.</text>
</comment>
<keyword evidence="2" id="KW-1185">Reference proteome</keyword>
<accession>A0A444XY62</accession>
<evidence type="ECO:0008006" key="3">
    <source>
        <dbReference type="Google" id="ProtNLM"/>
    </source>
</evidence>
<dbReference type="PANTHER" id="PTHR47718:SF17">
    <property type="entry name" value="PROTEIN FAR1-RELATED SEQUENCE 5-LIKE"/>
    <property type="match status" value="1"/>
</dbReference>
<sequence length="213" mass="24647">MTEADAGQINMKDAGISMPHIYAMLANQAGGYENVNYTLRDMYNEIARRRCHVLGDARAALRYLKNQKDEDPCLYYKHIVDAKGMPARMKVVQDEAFESFVLYTISKYRSLNTSWEVSIDNEMTNFNCSCLRIESFRIPYWCRQLSYIASRRKERFHLIRDTVISLIEDFKIEDGQEKQVGAEVDGSNDIFSKNPQNCRSKCCPGENVKQKPQ</sequence>
<dbReference type="AlphaFoldDB" id="A0A444XY62"/>
<name>A0A444XY62_ARAHY</name>
<dbReference type="Proteomes" id="UP000289738">
    <property type="component" value="Chromosome B08"/>
</dbReference>
<reference evidence="1 2" key="1">
    <citation type="submission" date="2019-01" db="EMBL/GenBank/DDBJ databases">
        <title>Sequencing of cultivated peanut Arachis hypogaea provides insights into genome evolution and oil improvement.</title>
        <authorList>
            <person name="Chen X."/>
        </authorList>
    </citation>
    <scope>NUCLEOTIDE SEQUENCE [LARGE SCALE GENOMIC DNA]</scope>
    <source>
        <strain evidence="2">cv. Fuhuasheng</strain>
        <tissue evidence="1">Leaves</tissue>
    </source>
</reference>
<evidence type="ECO:0000313" key="1">
    <source>
        <dbReference type="EMBL" id="RYQ94589.1"/>
    </source>
</evidence>
<gene>
    <name evidence="1" type="ORF">Ahy_B08g089529</name>
</gene>
<organism evidence="1 2">
    <name type="scientific">Arachis hypogaea</name>
    <name type="common">Peanut</name>
    <dbReference type="NCBI Taxonomy" id="3818"/>
    <lineage>
        <taxon>Eukaryota</taxon>
        <taxon>Viridiplantae</taxon>
        <taxon>Streptophyta</taxon>
        <taxon>Embryophyta</taxon>
        <taxon>Tracheophyta</taxon>
        <taxon>Spermatophyta</taxon>
        <taxon>Magnoliopsida</taxon>
        <taxon>eudicotyledons</taxon>
        <taxon>Gunneridae</taxon>
        <taxon>Pentapetalae</taxon>
        <taxon>rosids</taxon>
        <taxon>fabids</taxon>
        <taxon>Fabales</taxon>
        <taxon>Fabaceae</taxon>
        <taxon>Papilionoideae</taxon>
        <taxon>50 kb inversion clade</taxon>
        <taxon>dalbergioids sensu lato</taxon>
        <taxon>Dalbergieae</taxon>
        <taxon>Pterocarpus clade</taxon>
        <taxon>Arachis</taxon>
    </lineage>
</organism>
<protein>
    <recommendedName>
        <fullName evidence="3">Protein FAR1-RELATED SEQUENCE</fullName>
    </recommendedName>
</protein>
<evidence type="ECO:0000313" key="2">
    <source>
        <dbReference type="Proteomes" id="UP000289738"/>
    </source>
</evidence>